<feature type="domain" description="Acyltransferase 3" evidence="2">
    <location>
        <begin position="14"/>
        <end position="355"/>
    </location>
</feature>
<accession>A0A7S7SQL6</accession>
<name>A0A7S7SQL6_PALFE</name>
<protein>
    <submittedName>
        <fullName evidence="3">Acyltransferase</fullName>
    </submittedName>
</protein>
<feature type="transmembrane region" description="Helical" evidence="1">
    <location>
        <begin position="16"/>
        <end position="33"/>
    </location>
</feature>
<proteinExistence type="predicted"/>
<dbReference type="RefSeq" id="WP_194453989.1">
    <property type="nucleotide sequence ID" value="NZ_CP063850.1"/>
</dbReference>
<feature type="transmembrane region" description="Helical" evidence="1">
    <location>
        <begin position="204"/>
        <end position="225"/>
    </location>
</feature>
<keyword evidence="3" id="KW-0012">Acyltransferase</keyword>
<evidence type="ECO:0000313" key="4">
    <source>
        <dbReference type="Proteomes" id="UP000593892"/>
    </source>
</evidence>
<dbReference type="GO" id="GO:0016020">
    <property type="term" value="C:membrane"/>
    <property type="evidence" value="ECO:0007669"/>
    <property type="project" value="TreeGrafter"/>
</dbReference>
<feature type="transmembrane region" description="Helical" evidence="1">
    <location>
        <begin position="298"/>
        <end position="318"/>
    </location>
</feature>
<keyword evidence="1" id="KW-1133">Transmembrane helix</keyword>
<organism evidence="3 4">
    <name type="scientific">Paludibaculum fermentans</name>
    <dbReference type="NCBI Taxonomy" id="1473598"/>
    <lineage>
        <taxon>Bacteria</taxon>
        <taxon>Pseudomonadati</taxon>
        <taxon>Acidobacteriota</taxon>
        <taxon>Terriglobia</taxon>
        <taxon>Bryobacterales</taxon>
        <taxon>Bryobacteraceae</taxon>
        <taxon>Paludibaculum</taxon>
    </lineage>
</organism>
<dbReference type="Pfam" id="PF01757">
    <property type="entry name" value="Acyl_transf_3"/>
    <property type="match status" value="1"/>
</dbReference>
<dbReference type="EMBL" id="CP063850">
    <property type="protein sequence ID" value="QOY92335.1"/>
    <property type="molecule type" value="Genomic_DNA"/>
</dbReference>
<evidence type="ECO:0000256" key="1">
    <source>
        <dbReference type="SAM" id="Phobius"/>
    </source>
</evidence>
<gene>
    <name evidence="3" type="ORF">IRI77_37725</name>
</gene>
<evidence type="ECO:0000313" key="3">
    <source>
        <dbReference type="EMBL" id="QOY92335.1"/>
    </source>
</evidence>
<dbReference type="InterPro" id="IPR002656">
    <property type="entry name" value="Acyl_transf_3_dom"/>
</dbReference>
<dbReference type="InterPro" id="IPR050879">
    <property type="entry name" value="Acyltransferase_3"/>
</dbReference>
<feature type="transmembrane region" description="Helical" evidence="1">
    <location>
        <begin position="53"/>
        <end position="73"/>
    </location>
</feature>
<keyword evidence="3" id="KW-0808">Transferase</keyword>
<feature type="transmembrane region" description="Helical" evidence="1">
    <location>
        <begin position="338"/>
        <end position="359"/>
    </location>
</feature>
<dbReference type="GO" id="GO:0016747">
    <property type="term" value="F:acyltransferase activity, transferring groups other than amino-acyl groups"/>
    <property type="evidence" value="ECO:0007669"/>
    <property type="project" value="InterPro"/>
</dbReference>
<feature type="transmembrane region" description="Helical" evidence="1">
    <location>
        <begin position="145"/>
        <end position="169"/>
    </location>
</feature>
<feature type="transmembrane region" description="Helical" evidence="1">
    <location>
        <begin position="94"/>
        <end position="115"/>
    </location>
</feature>
<dbReference type="PANTHER" id="PTHR23028">
    <property type="entry name" value="ACETYLTRANSFERASE"/>
    <property type="match status" value="1"/>
</dbReference>
<keyword evidence="1" id="KW-0472">Membrane</keyword>
<sequence>MAPKERPIYRGNIRELDGLRGIAIFIVLVHHFWPGGDSPLGRFGEIAHLGWMGVDLFFVISGFLICGILLDTAQDPHYYRNFYARRSLRIFPPYYILLIFAFTLVPAAQVGVSYFDTDFIRASGNPLWYFLYAGNIREALTNQSAYILAPLWSLAIEEQFYISFPFLVASLRRENLWKALCALVIFAPLFRILSVWLMPSLTRMPYVATLARIDVISIGCLLAVAFRTGRIRTNARWPLILALVLLAATAACFQLGWLDRRTVECKTLGYSLTAFLFGAIVLATILSNGSRGTAFLRWGPLTYLGKICYGTYLLHLPAEVVLTKALEWAGFDTLSDPPWFMPLKIVTAIVAASLSWWLFESRILRLKDRFTSRSHPQQATEAAIAP</sequence>
<dbReference type="PANTHER" id="PTHR23028:SF53">
    <property type="entry name" value="ACYL_TRANSF_3 DOMAIN-CONTAINING PROTEIN"/>
    <property type="match status" value="1"/>
</dbReference>
<dbReference type="Proteomes" id="UP000593892">
    <property type="component" value="Plasmid pPfer1"/>
</dbReference>
<dbReference type="KEGG" id="pfer:IRI77_37725"/>
<dbReference type="AlphaFoldDB" id="A0A7S7SQL6"/>
<reference evidence="3 4" key="1">
    <citation type="submission" date="2020-10" db="EMBL/GenBank/DDBJ databases">
        <title>Complete genome sequence of Paludibaculum fermentans P105T, a facultatively anaerobic acidobacterium capable of dissimilatory Fe(III) reduction.</title>
        <authorList>
            <person name="Dedysh S.N."/>
            <person name="Beletsky A.V."/>
            <person name="Kulichevskaya I.S."/>
            <person name="Mardanov A.V."/>
            <person name="Ravin N.V."/>
        </authorList>
    </citation>
    <scope>NUCLEOTIDE SEQUENCE [LARGE SCALE GENOMIC DNA]</scope>
    <source>
        <strain evidence="3 4">P105</strain>
        <plasmid evidence="3 4">pPfer1</plasmid>
    </source>
</reference>
<keyword evidence="3" id="KW-0614">Plasmid</keyword>
<geneLocation type="plasmid" evidence="3 4">
    <name>pPfer1</name>
</geneLocation>
<feature type="transmembrane region" description="Helical" evidence="1">
    <location>
        <begin position="268"/>
        <end position="286"/>
    </location>
</feature>
<dbReference type="GO" id="GO:0000271">
    <property type="term" value="P:polysaccharide biosynthetic process"/>
    <property type="evidence" value="ECO:0007669"/>
    <property type="project" value="TreeGrafter"/>
</dbReference>
<keyword evidence="1" id="KW-0812">Transmembrane</keyword>
<feature type="transmembrane region" description="Helical" evidence="1">
    <location>
        <begin position="176"/>
        <end position="198"/>
    </location>
</feature>
<feature type="transmembrane region" description="Helical" evidence="1">
    <location>
        <begin position="237"/>
        <end position="256"/>
    </location>
</feature>
<evidence type="ECO:0000259" key="2">
    <source>
        <dbReference type="Pfam" id="PF01757"/>
    </source>
</evidence>
<keyword evidence="4" id="KW-1185">Reference proteome</keyword>